<evidence type="ECO:0000313" key="10">
    <source>
        <dbReference type="Proteomes" id="UP000007148"/>
    </source>
</evidence>
<evidence type="ECO:0000256" key="2">
    <source>
        <dbReference type="ARBA" id="ARBA00022692"/>
    </source>
</evidence>
<keyword evidence="6" id="KW-0443">Lipid metabolism</keyword>
<keyword evidence="5 8" id="KW-1133">Transmembrane helix</keyword>
<evidence type="ECO:0000256" key="4">
    <source>
        <dbReference type="ARBA" id="ARBA00022824"/>
    </source>
</evidence>
<dbReference type="GO" id="GO:0019915">
    <property type="term" value="P:lipid storage"/>
    <property type="evidence" value="ECO:0007669"/>
    <property type="project" value="InterPro"/>
</dbReference>
<dbReference type="FunCoup" id="G4TXM3">
    <property type="interactions" value="133"/>
</dbReference>
<dbReference type="STRING" id="1109443.G4TXM3"/>
<keyword evidence="7 8" id="KW-0472">Membrane</keyword>
<dbReference type="PANTHER" id="PTHR23129:SF0">
    <property type="entry name" value="ACYL-COENZYME A DIPHOSPHATASE FITM2"/>
    <property type="match status" value="1"/>
</dbReference>
<protein>
    <submittedName>
        <fullName evidence="9">Uncharacterized protein</fullName>
    </submittedName>
</protein>
<evidence type="ECO:0000256" key="1">
    <source>
        <dbReference type="ARBA" id="ARBA00004477"/>
    </source>
</evidence>
<keyword evidence="2 8" id="KW-0812">Transmembrane</keyword>
<evidence type="ECO:0000256" key="8">
    <source>
        <dbReference type="SAM" id="Phobius"/>
    </source>
</evidence>
<dbReference type="InterPro" id="IPR019388">
    <property type="entry name" value="FIT"/>
</dbReference>
<dbReference type="HOGENOM" id="CLU_048143_1_0_1"/>
<dbReference type="eggNOG" id="KOG3750">
    <property type="taxonomic scope" value="Eukaryota"/>
</dbReference>
<accession>G4TXM3</accession>
<dbReference type="GO" id="GO:0034389">
    <property type="term" value="P:lipid droplet organization"/>
    <property type="evidence" value="ECO:0007669"/>
    <property type="project" value="TreeGrafter"/>
</dbReference>
<evidence type="ECO:0000256" key="6">
    <source>
        <dbReference type="ARBA" id="ARBA00023098"/>
    </source>
</evidence>
<proteinExistence type="predicted"/>
<dbReference type="GO" id="GO:0010945">
    <property type="term" value="F:coenzyme A diphosphatase activity"/>
    <property type="evidence" value="ECO:0007669"/>
    <property type="project" value="InterPro"/>
</dbReference>
<keyword evidence="10" id="KW-1185">Reference proteome</keyword>
<evidence type="ECO:0000256" key="3">
    <source>
        <dbReference type="ARBA" id="ARBA00022801"/>
    </source>
</evidence>
<dbReference type="AlphaFoldDB" id="G4TXM3"/>
<reference evidence="9 10" key="1">
    <citation type="journal article" date="2011" name="PLoS Pathog.">
        <title>Endophytic Life Strategies Decoded by Genome and Transcriptome Analyses of the Mutualistic Root Symbiont Piriformospora indica.</title>
        <authorList>
            <person name="Zuccaro A."/>
            <person name="Lahrmann U."/>
            <person name="Guldener U."/>
            <person name="Langen G."/>
            <person name="Pfiffi S."/>
            <person name="Biedenkopf D."/>
            <person name="Wong P."/>
            <person name="Samans B."/>
            <person name="Grimm C."/>
            <person name="Basiewicz M."/>
            <person name="Murat C."/>
            <person name="Martin F."/>
            <person name="Kogel K.H."/>
        </authorList>
    </citation>
    <scope>NUCLEOTIDE SEQUENCE [LARGE SCALE GENOMIC DNA]</scope>
    <source>
        <strain evidence="9 10">DSM 11827</strain>
    </source>
</reference>
<feature type="transmembrane region" description="Helical" evidence="8">
    <location>
        <begin position="208"/>
        <end position="230"/>
    </location>
</feature>
<dbReference type="GO" id="GO:0005789">
    <property type="term" value="C:endoplasmic reticulum membrane"/>
    <property type="evidence" value="ECO:0007669"/>
    <property type="project" value="UniProtKB-SubCell"/>
</dbReference>
<feature type="transmembrane region" description="Helical" evidence="8">
    <location>
        <begin position="80"/>
        <end position="98"/>
    </location>
</feature>
<dbReference type="Pfam" id="PF10261">
    <property type="entry name" value="FIT"/>
    <property type="match status" value="2"/>
</dbReference>
<evidence type="ECO:0000256" key="7">
    <source>
        <dbReference type="ARBA" id="ARBA00023136"/>
    </source>
</evidence>
<gene>
    <name evidence="9" type="ORF">PIIN_10066</name>
</gene>
<dbReference type="OMA" id="FTSWFFG"/>
<dbReference type="OrthoDB" id="5579088at2759"/>
<dbReference type="Proteomes" id="UP000007148">
    <property type="component" value="Unassembled WGS sequence"/>
</dbReference>
<organism evidence="9 10">
    <name type="scientific">Serendipita indica (strain DSM 11827)</name>
    <name type="common">Root endophyte fungus</name>
    <name type="synonym">Piriformospora indica</name>
    <dbReference type="NCBI Taxonomy" id="1109443"/>
    <lineage>
        <taxon>Eukaryota</taxon>
        <taxon>Fungi</taxon>
        <taxon>Dikarya</taxon>
        <taxon>Basidiomycota</taxon>
        <taxon>Agaricomycotina</taxon>
        <taxon>Agaricomycetes</taxon>
        <taxon>Sebacinales</taxon>
        <taxon>Serendipitaceae</taxon>
        <taxon>Serendipita</taxon>
    </lineage>
</organism>
<dbReference type="GO" id="GO:0008654">
    <property type="term" value="P:phospholipid biosynthetic process"/>
    <property type="evidence" value="ECO:0007669"/>
    <property type="project" value="TreeGrafter"/>
</dbReference>
<keyword evidence="3" id="KW-0378">Hydrolase</keyword>
<keyword evidence="4" id="KW-0256">Endoplasmic reticulum</keyword>
<sequence length="315" mass="34660">MASTTTYRLPKGVAAKTPAAPTDYRNLSLSLLCVALSLGTAYSVVFNTYLDTSDPLLAHLPHPAHAHSYFARKSNVFNQIFVKKAWAWTTAAFLVVYATSPAERRTWTRVWRWAVATGVWILFTTWFFGPALMERVMAYSGGECVIAVPSSPFISQGGAPTIMSVPLEYCHTKTTITTTEHAHLFASSLVPPPADFAGRPRLYKGHDVSGHIFLLTLAICFLTDQLTSALNPKPRIISKAHALAINSTLALLAIWWWMAIMTSVYFHTPVEKLSGFVLGVIGYFLTLIPLPTSEPPKVGAPIPNDKLRPDAMRLD</sequence>
<feature type="transmembrane region" description="Helical" evidence="8">
    <location>
        <begin position="242"/>
        <end position="267"/>
    </location>
</feature>
<evidence type="ECO:0000256" key="5">
    <source>
        <dbReference type="ARBA" id="ARBA00022989"/>
    </source>
</evidence>
<evidence type="ECO:0000313" key="9">
    <source>
        <dbReference type="EMBL" id="CCA76066.1"/>
    </source>
</evidence>
<dbReference type="PANTHER" id="PTHR23129">
    <property type="entry name" value="ACYL-COENZYME A DIPHOSPHATASE FITM2"/>
    <property type="match status" value="1"/>
</dbReference>
<comment type="caution">
    <text evidence="9">The sequence shown here is derived from an EMBL/GenBank/DDBJ whole genome shotgun (WGS) entry which is preliminary data.</text>
</comment>
<dbReference type="EMBL" id="CAFZ01000596">
    <property type="protein sequence ID" value="CCA76066.1"/>
    <property type="molecule type" value="Genomic_DNA"/>
</dbReference>
<feature type="transmembrane region" description="Helical" evidence="8">
    <location>
        <begin position="110"/>
        <end position="129"/>
    </location>
</feature>
<name>G4TXM3_SERID</name>
<comment type="subcellular location">
    <subcellularLocation>
        <location evidence="1">Endoplasmic reticulum membrane</location>
        <topology evidence="1">Multi-pass membrane protein</topology>
    </subcellularLocation>
</comment>
<dbReference type="InParanoid" id="G4TXM3"/>